<dbReference type="EMBL" id="MFBO01000041">
    <property type="protein sequence ID" value="OGD96971.1"/>
    <property type="molecule type" value="Genomic_DNA"/>
</dbReference>
<dbReference type="EC" id="1.1.1.133" evidence="2"/>
<organism evidence="4 5">
    <name type="scientific">Candidatus Curtissbacteria bacterium RIFCSPLOWO2_01_FULL_38_11b</name>
    <dbReference type="NCBI Taxonomy" id="1797725"/>
    <lineage>
        <taxon>Bacteria</taxon>
        <taxon>Candidatus Curtissiibacteriota</taxon>
    </lineage>
</organism>
<dbReference type="SUPFAM" id="SSF51735">
    <property type="entry name" value="NAD(P)-binding Rossmann-fold domains"/>
    <property type="match status" value="1"/>
</dbReference>
<dbReference type="GO" id="GO:0019305">
    <property type="term" value="P:dTDP-rhamnose biosynthetic process"/>
    <property type="evidence" value="ECO:0007669"/>
    <property type="project" value="UniProtKB-UniPathway"/>
</dbReference>
<evidence type="ECO:0000259" key="3">
    <source>
        <dbReference type="Pfam" id="PF04321"/>
    </source>
</evidence>
<dbReference type="PANTHER" id="PTHR10491">
    <property type="entry name" value="DTDP-4-DEHYDRORHAMNOSE REDUCTASE"/>
    <property type="match status" value="1"/>
</dbReference>
<proteinExistence type="inferred from homology"/>
<dbReference type="AlphaFoldDB" id="A0A1F5GYM8"/>
<dbReference type="STRING" id="1797725.A3A49_02560"/>
<protein>
    <recommendedName>
        <fullName evidence="2">dTDP-4-dehydrorhamnose reductase</fullName>
        <ecNumber evidence="2">1.1.1.133</ecNumber>
    </recommendedName>
</protein>
<dbReference type="InterPro" id="IPR029903">
    <property type="entry name" value="RmlD-like-bd"/>
</dbReference>
<dbReference type="PANTHER" id="PTHR10491:SF4">
    <property type="entry name" value="METHIONINE ADENOSYLTRANSFERASE 2 SUBUNIT BETA"/>
    <property type="match status" value="1"/>
</dbReference>
<dbReference type="UniPathway" id="UPA00124"/>
<dbReference type="GO" id="GO:0008831">
    <property type="term" value="F:dTDP-4-dehydrorhamnose reductase activity"/>
    <property type="evidence" value="ECO:0007669"/>
    <property type="project" value="UniProtKB-EC"/>
</dbReference>
<dbReference type="Proteomes" id="UP000176740">
    <property type="component" value="Unassembled WGS sequence"/>
</dbReference>
<comment type="function">
    <text evidence="2">Catalyzes the reduction of dTDP-6-deoxy-L-lyxo-4-hexulose to yield dTDP-L-rhamnose.</text>
</comment>
<evidence type="ECO:0000256" key="2">
    <source>
        <dbReference type="RuleBase" id="RU364082"/>
    </source>
</evidence>
<evidence type="ECO:0000256" key="1">
    <source>
        <dbReference type="ARBA" id="ARBA00010944"/>
    </source>
</evidence>
<dbReference type="InterPro" id="IPR005913">
    <property type="entry name" value="dTDP_dehydrorham_reduct"/>
</dbReference>
<dbReference type="Gene3D" id="3.90.25.10">
    <property type="entry name" value="UDP-galactose 4-epimerase, domain 1"/>
    <property type="match status" value="1"/>
</dbReference>
<feature type="domain" description="RmlD-like substrate binding" evidence="3">
    <location>
        <begin position="25"/>
        <end position="281"/>
    </location>
</feature>
<dbReference type="Gene3D" id="3.40.50.720">
    <property type="entry name" value="NAD(P)-binding Rossmann-like Domain"/>
    <property type="match status" value="1"/>
</dbReference>
<gene>
    <name evidence="4" type="ORF">A3A49_02560</name>
</gene>
<comment type="caution">
    <text evidence="4">The sequence shown here is derived from an EMBL/GenBank/DDBJ whole genome shotgun (WGS) entry which is preliminary data.</text>
</comment>
<reference evidence="4 5" key="1">
    <citation type="journal article" date="2016" name="Nat. Commun.">
        <title>Thousands of microbial genomes shed light on interconnected biogeochemical processes in an aquifer system.</title>
        <authorList>
            <person name="Anantharaman K."/>
            <person name="Brown C.T."/>
            <person name="Hug L.A."/>
            <person name="Sharon I."/>
            <person name="Castelle C.J."/>
            <person name="Probst A.J."/>
            <person name="Thomas B.C."/>
            <person name="Singh A."/>
            <person name="Wilkins M.J."/>
            <person name="Karaoz U."/>
            <person name="Brodie E.L."/>
            <person name="Williams K.H."/>
            <person name="Hubbard S.S."/>
            <person name="Banfield J.F."/>
        </authorList>
    </citation>
    <scope>NUCLEOTIDE SEQUENCE [LARGE SCALE GENOMIC DNA]</scope>
</reference>
<evidence type="ECO:0000313" key="5">
    <source>
        <dbReference type="Proteomes" id="UP000176740"/>
    </source>
</evidence>
<accession>A0A1F5GYM8</accession>
<name>A0A1F5GYM8_9BACT</name>
<evidence type="ECO:0000313" key="4">
    <source>
        <dbReference type="EMBL" id="OGD96971.1"/>
    </source>
</evidence>
<comment type="pathway">
    <text evidence="2">Carbohydrate biosynthesis; dTDP-L-rhamnose biosynthesis.</text>
</comment>
<dbReference type="InterPro" id="IPR036291">
    <property type="entry name" value="NAD(P)-bd_dom_sf"/>
</dbReference>
<dbReference type="Pfam" id="PF04321">
    <property type="entry name" value="RmlD_sub_bind"/>
    <property type="match status" value="1"/>
</dbReference>
<keyword evidence="2" id="KW-0521">NADP</keyword>
<keyword evidence="2" id="KW-0560">Oxidoreductase</keyword>
<comment type="similarity">
    <text evidence="1 2">Belongs to the dTDP-4-dehydrorhamnose reductase family.</text>
</comment>
<sequence length="287" mass="33001">MVGSRFCELYGDHLIKADLRGKIYIDITSSKQVGDFFKRHTFEWLILFSAYTDVDAAEKQRGNKKDLCWQINVDGVKNIVKACKKYLRKLILISSDFVFDGTHGPYSENETTGPDLNKVSWYGITKIKAEKIIKNSLKDFIILRISYPYRAKFLEKDDIAKRILRLYKTGQLYPMFYDQKITPTFIDDIPKAIKLLMAKNQIGIFHLASPEVTSQYEFARKIILVFDGNSPEISKSSVKEFFKKEGSTPRPINGGLKVQKISNLGFRPTSWQEGINKIYNQSKGKLI</sequence>